<proteinExistence type="predicted"/>
<evidence type="ECO:0000313" key="1">
    <source>
        <dbReference type="EMBL" id="GBP74834.1"/>
    </source>
</evidence>
<protein>
    <recommendedName>
        <fullName evidence="3">Reverse transcriptase domain-containing protein</fullName>
    </recommendedName>
</protein>
<comment type="caution">
    <text evidence="1">The sequence shown here is derived from an EMBL/GenBank/DDBJ whole genome shotgun (WGS) entry which is preliminary data.</text>
</comment>
<sequence length="168" mass="18992">MLSDSACHLPVDSFEYFGKRKVLGGVRYGVASPWLLDDGCLHNLKEYDCGLKMDELPIKCLLYADKEVIFAPLSCELQDMLTKFVNINDFAKKRDMELNDKSHDRTSAVHYPFQMVAHSRMYIVSPVISVIYVDSPRADVRRVGRPRGDNYAALLIIQTKGVACFLAV</sequence>
<name>A0A4C1YIL0_EUMVA</name>
<gene>
    <name evidence="1" type="ORF">EVAR_55104_1</name>
</gene>
<dbReference type="AlphaFoldDB" id="A0A4C1YIL0"/>
<evidence type="ECO:0008006" key="3">
    <source>
        <dbReference type="Google" id="ProtNLM"/>
    </source>
</evidence>
<organism evidence="1 2">
    <name type="scientific">Eumeta variegata</name>
    <name type="common">Bagworm moth</name>
    <name type="synonym">Eumeta japonica</name>
    <dbReference type="NCBI Taxonomy" id="151549"/>
    <lineage>
        <taxon>Eukaryota</taxon>
        <taxon>Metazoa</taxon>
        <taxon>Ecdysozoa</taxon>
        <taxon>Arthropoda</taxon>
        <taxon>Hexapoda</taxon>
        <taxon>Insecta</taxon>
        <taxon>Pterygota</taxon>
        <taxon>Neoptera</taxon>
        <taxon>Endopterygota</taxon>
        <taxon>Lepidoptera</taxon>
        <taxon>Glossata</taxon>
        <taxon>Ditrysia</taxon>
        <taxon>Tineoidea</taxon>
        <taxon>Psychidae</taxon>
        <taxon>Oiketicinae</taxon>
        <taxon>Eumeta</taxon>
    </lineage>
</organism>
<evidence type="ECO:0000313" key="2">
    <source>
        <dbReference type="Proteomes" id="UP000299102"/>
    </source>
</evidence>
<dbReference type="OrthoDB" id="8775810at2759"/>
<accession>A0A4C1YIL0</accession>
<reference evidence="1 2" key="1">
    <citation type="journal article" date="2019" name="Commun. Biol.">
        <title>The bagworm genome reveals a unique fibroin gene that provides high tensile strength.</title>
        <authorList>
            <person name="Kono N."/>
            <person name="Nakamura H."/>
            <person name="Ohtoshi R."/>
            <person name="Tomita M."/>
            <person name="Numata K."/>
            <person name="Arakawa K."/>
        </authorList>
    </citation>
    <scope>NUCLEOTIDE SEQUENCE [LARGE SCALE GENOMIC DNA]</scope>
</reference>
<dbReference type="Proteomes" id="UP000299102">
    <property type="component" value="Unassembled WGS sequence"/>
</dbReference>
<keyword evidence="2" id="KW-1185">Reference proteome</keyword>
<dbReference type="EMBL" id="BGZK01001224">
    <property type="protein sequence ID" value="GBP74834.1"/>
    <property type="molecule type" value="Genomic_DNA"/>
</dbReference>